<evidence type="ECO:0000256" key="1">
    <source>
        <dbReference type="SAM" id="SignalP"/>
    </source>
</evidence>
<name>A0A4R0NQQ7_9SPHI</name>
<organism evidence="3 4">
    <name type="scientific">Pedobacter frigidisoli</name>
    <dbReference type="NCBI Taxonomy" id="2530455"/>
    <lineage>
        <taxon>Bacteria</taxon>
        <taxon>Pseudomonadati</taxon>
        <taxon>Bacteroidota</taxon>
        <taxon>Sphingobacteriia</taxon>
        <taxon>Sphingobacteriales</taxon>
        <taxon>Sphingobacteriaceae</taxon>
        <taxon>Pedobacter</taxon>
    </lineage>
</organism>
<sequence length="655" mass="73053">MMKKTLYMGLFLTGLYFGAFAQRQPDNVSKFDSKIQSIMLDNLTGNIIVKEANKVSAFNPSTNTVEWTVTDEQIGKMSASSQAAKVSDALGDPDLLKIFQSTDQLNFLPNTPFIQANINAKDVIINSLDGKIMFNSGTTPYRVVLSQYVDGDEKFLFLVTEGKDFKCVLFDPKLGKDDWMTVVGTKEGMLKSLLANSAANSLGLGLSKLATKDEVVATNDAIFATINNHLFKLDKASGKIKWSAKEDVHRFYLSNDNKHIITMRNAGSLISAKRALNALDTQTGAPVFKEDITTKYVSYIEDWGNKFLVAHSNGFNFFDYNTGQKIWKKDAKGDDIKQVIPIDNDYLYIADNEMSLIDRDGKQKWKNFVEISDDKTDPVYFLNKVDNNKVFYLTGTYGNMVDYTTGKKIWKGNIKFEPKLPLLYAYDEPTKSFLVFNDEKIYKFDPSAIDKPEAFAKIKVKNDKALSTLGLFDWGVSLSGENEVIGVGKDGSVKFQKTYKEPGAAARRLLKTGSIIGMSYLGLRSGLQQGFSEATYVSRDANGNVKEDYLLSESSRARLKSKAAVNNGISQAIGATVLSRVDSRFKALKQNNDFAFIFARGESDETNYLVKVSKATGAEVDKIAIDNTKPIYEIDFVTDNLYYVNGNELRTFSKK</sequence>
<feature type="domain" description="Pyrrolo-quinoline quinone repeat" evidence="2">
    <location>
        <begin position="271"/>
        <end position="411"/>
    </location>
</feature>
<dbReference type="RefSeq" id="WP_131561723.1">
    <property type="nucleotide sequence ID" value="NZ_SJSN01000017.1"/>
</dbReference>
<dbReference type="InterPro" id="IPR015943">
    <property type="entry name" value="WD40/YVTN_repeat-like_dom_sf"/>
</dbReference>
<feature type="signal peptide" evidence="1">
    <location>
        <begin position="1"/>
        <end position="21"/>
    </location>
</feature>
<evidence type="ECO:0000259" key="2">
    <source>
        <dbReference type="Pfam" id="PF13360"/>
    </source>
</evidence>
<accession>A0A4R0NQQ7</accession>
<keyword evidence="4" id="KW-1185">Reference proteome</keyword>
<feature type="chain" id="PRO_5020657381" description="Pyrrolo-quinoline quinone repeat domain-containing protein" evidence="1">
    <location>
        <begin position="22"/>
        <end position="655"/>
    </location>
</feature>
<dbReference type="SUPFAM" id="SSF50998">
    <property type="entry name" value="Quinoprotein alcohol dehydrogenase-like"/>
    <property type="match status" value="1"/>
</dbReference>
<evidence type="ECO:0000313" key="3">
    <source>
        <dbReference type="EMBL" id="TCD02378.1"/>
    </source>
</evidence>
<dbReference type="Gene3D" id="2.130.10.10">
    <property type="entry name" value="YVTN repeat-like/Quinoprotein amine dehydrogenase"/>
    <property type="match status" value="1"/>
</dbReference>
<proteinExistence type="predicted"/>
<dbReference type="AlphaFoldDB" id="A0A4R0NQQ7"/>
<dbReference type="InterPro" id="IPR002372">
    <property type="entry name" value="PQQ_rpt_dom"/>
</dbReference>
<dbReference type="EMBL" id="SJSN01000017">
    <property type="protein sequence ID" value="TCD02378.1"/>
    <property type="molecule type" value="Genomic_DNA"/>
</dbReference>
<dbReference type="Proteomes" id="UP000291485">
    <property type="component" value="Unassembled WGS sequence"/>
</dbReference>
<dbReference type="PANTHER" id="PTHR34512">
    <property type="entry name" value="CELL SURFACE PROTEIN"/>
    <property type="match status" value="1"/>
</dbReference>
<evidence type="ECO:0000313" key="4">
    <source>
        <dbReference type="Proteomes" id="UP000291485"/>
    </source>
</evidence>
<dbReference type="Pfam" id="PF13360">
    <property type="entry name" value="PQQ_2"/>
    <property type="match status" value="1"/>
</dbReference>
<comment type="caution">
    <text evidence="3">The sequence shown here is derived from an EMBL/GenBank/DDBJ whole genome shotgun (WGS) entry which is preliminary data.</text>
</comment>
<keyword evidence="1" id="KW-0732">Signal</keyword>
<reference evidence="3 4" key="1">
    <citation type="submission" date="2019-02" db="EMBL/GenBank/DDBJ databases">
        <title>Pedobacter sp. RP-3-11 sp. nov., isolated from Arctic soil.</title>
        <authorList>
            <person name="Dahal R.H."/>
        </authorList>
    </citation>
    <scope>NUCLEOTIDE SEQUENCE [LARGE SCALE GENOMIC DNA]</scope>
    <source>
        <strain evidence="3 4">RP-3-11</strain>
    </source>
</reference>
<dbReference type="InterPro" id="IPR011047">
    <property type="entry name" value="Quinoprotein_ADH-like_sf"/>
</dbReference>
<dbReference type="PANTHER" id="PTHR34512:SF30">
    <property type="entry name" value="OUTER MEMBRANE PROTEIN ASSEMBLY FACTOR BAMB"/>
    <property type="match status" value="1"/>
</dbReference>
<dbReference type="OrthoDB" id="725093at2"/>
<gene>
    <name evidence="3" type="ORF">EZ449_18650</name>
</gene>
<protein>
    <recommendedName>
        <fullName evidence="2">Pyrrolo-quinoline quinone repeat domain-containing protein</fullName>
    </recommendedName>
</protein>